<evidence type="ECO:0000256" key="10">
    <source>
        <dbReference type="ARBA" id="ARBA00023136"/>
    </source>
</evidence>
<comment type="subcellular location">
    <subcellularLocation>
        <location evidence="2">Membrane</location>
        <topology evidence="2">Multi-pass membrane protein</topology>
    </subcellularLocation>
</comment>
<feature type="transmembrane region" description="Helical" evidence="11">
    <location>
        <begin position="250"/>
        <end position="272"/>
    </location>
</feature>
<dbReference type="InterPro" id="IPR045150">
    <property type="entry name" value="CYB561D1/2"/>
</dbReference>
<keyword evidence="7" id="KW-0249">Electron transport</keyword>
<evidence type="ECO:0000313" key="14">
    <source>
        <dbReference type="EMBL" id="EPZ33059.1"/>
    </source>
</evidence>
<feature type="transmembrane region" description="Helical" evidence="11">
    <location>
        <begin position="213"/>
        <end position="238"/>
    </location>
</feature>
<dbReference type="GO" id="GO:0046872">
    <property type="term" value="F:metal ion binding"/>
    <property type="evidence" value="ECO:0007669"/>
    <property type="project" value="UniProtKB-KW"/>
</dbReference>
<dbReference type="AlphaFoldDB" id="A0A075AWY7"/>
<feature type="transmembrane region" description="Helical" evidence="11">
    <location>
        <begin position="142"/>
        <end position="164"/>
    </location>
</feature>
<keyword evidence="4" id="KW-0349">Heme</keyword>
<dbReference type="STRING" id="988480.A0A075AWY7"/>
<dbReference type="OMA" id="WIWAISS"/>
<proteinExistence type="predicted"/>
<dbReference type="PROSITE" id="PS50836">
    <property type="entry name" value="DOMON"/>
    <property type="match status" value="1"/>
</dbReference>
<dbReference type="GO" id="GO:0016020">
    <property type="term" value="C:membrane"/>
    <property type="evidence" value="ECO:0007669"/>
    <property type="project" value="UniProtKB-SubCell"/>
</dbReference>
<dbReference type="SMART" id="SM00665">
    <property type="entry name" value="B561"/>
    <property type="match status" value="1"/>
</dbReference>
<evidence type="ECO:0000256" key="3">
    <source>
        <dbReference type="ARBA" id="ARBA00022448"/>
    </source>
</evidence>
<dbReference type="InterPro" id="IPR005018">
    <property type="entry name" value="DOMON_domain"/>
</dbReference>
<evidence type="ECO:0000256" key="8">
    <source>
        <dbReference type="ARBA" id="ARBA00022989"/>
    </source>
</evidence>
<evidence type="ECO:0000313" key="15">
    <source>
        <dbReference type="Proteomes" id="UP000030755"/>
    </source>
</evidence>
<keyword evidence="6" id="KW-0479">Metal-binding</keyword>
<dbReference type="InterPro" id="IPR006593">
    <property type="entry name" value="Cyt_b561/ferric_Rdtase_TM"/>
</dbReference>
<dbReference type="GO" id="GO:0020037">
    <property type="term" value="F:heme binding"/>
    <property type="evidence" value="ECO:0007669"/>
    <property type="project" value="TreeGrafter"/>
</dbReference>
<dbReference type="GO" id="GO:0140575">
    <property type="term" value="F:transmembrane monodehydroascorbate reductase activity"/>
    <property type="evidence" value="ECO:0007669"/>
    <property type="project" value="InterPro"/>
</dbReference>
<gene>
    <name evidence="14" type="ORF">O9G_002860</name>
</gene>
<evidence type="ECO:0000256" key="7">
    <source>
        <dbReference type="ARBA" id="ARBA00022982"/>
    </source>
</evidence>
<keyword evidence="9" id="KW-0408">Iron</keyword>
<evidence type="ECO:0000256" key="9">
    <source>
        <dbReference type="ARBA" id="ARBA00023004"/>
    </source>
</evidence>
<dbReference type="Pfam" id="PF03188">
    <property type="entry name" value="Cytochrom_B561"/>
    <property type="match status" value="1"/>
</dbReference>
<evidence type="ECO:0000256" key="6">
    <source>
        <dbReference type="ARBA" id="ARBA00022723"/>
    </source>
</evidence>
<dbReference type="PANTHER" id="PTHR15422:SF24">
    <property type="entry name" value="DOMON RELATED DOMAIN-CONTAINING PROTEIN"/>
    <property type="match status" value="1"/>
</dbReference>
<name>A0A075AWY7_ROZAC</name>
<keyword evidence="15" id="KW-1185">Reference proteome</keyword>
<accession>A0A075AWY7</accession>
<evidence type="ECO:0000256" key="2">
    <source>
        <dbReference type="ARBA" id="ARBA00004141"/>
    </source>
</evidence>
<keyword evidence="5 11" id="KW-0812">Transmembrane</keyword>
<dbReference type="Gene3D" id="1.20.120.1770">
    <property type="match status" value="1"/>
</dbReference>
<evidence type="ECO:0000256" key="4">
    <source>
        <dbReference type="ARBA" id="ARBA00022617"/>
    </source>
</evidence>
<evidence type="ECO:0000256" key="11">
    <source>
        <dbReference type="SAM" id="Phobius"/>
    </source>
</evidence>
<evidence type="ECO:0000256" key="1">
    <source>
        <dbReference type="ARBA" id="ARBA00001970"/>
    </source>
</evidence>
<feature type="domain" description="Cytochrome b561" evidence="13">
    <location>
        <begin position="107"/>
        <end position="308"/>
    </location>
</feature>
<dbReference type="EMBL" id="KE561079">
    <property type="protein sequence ID" value="EPZ33059.1"/>
    <property type="molecule type" value="Genomic_DNA"/>
</dbReference>
<protein>
    <recommendedName>
        <fullName evidence="16">Cytochrome b561 domain-containing protein</fullName>
    </recommendedName>
</protein>
<comment type="cofactor">
    <cofactor evidence="1">
        <name>heme b</name>
        <dbReference type="ChEBI" id="CHEBI:60344"/>
    </cofactor>
</comment>
<dbReference type="PANTHER" id="PTHR15422">
    <property type="entry name" value="OS05G0565100 PROTEIN"/>
    <property type="match status" value="1"/>
</dbReference>
<dbReference type="OrthoDB" id="19261at2759"/>
<dbReference type="HOGENOM" id="CLU_605744_0_0_1"/>
<feature type="domain" description="DOMON" evidence="12">
    <location>
        <begin position="1"/>
        <end position="97"/>
    </location>
</feature>
<feature type="transmembrane region" description="Helical" evidence="11">
    <location>
        <begin position="278"/>
        <end position="299"/>
    </location>
</feature>
<dbReference type="CDD" id="cd08760">
    <property type="entry name" value="Cyt_b561_FRRS1_like"/>
    <property type="match status" value="1"/>
</dbReference>
<reference evidence="14 15" key="1">
    <citation type="journal article" date="2013" name="Curr. Biol.">
        <title>Shared signatures of parasitism and phylogenomics unite Cryptomycota and microsporidia.</title>
        <authorList>
            <person name="James T.Y."/>
            <person name="Pelin A."/>
            <person name="Bonen L."/>
            <person name="Ahrendt S."/>
            <person name="Sain D."/>
            <person name="Corradi N."/>
            <person name="Stajich J.E."/>
        </authorList>
    </citation>
    <scope>NUCLEOTIDE SEQUENCE [LARGE SCALE GENOMIC DNA]</scope>
    <source>
        <strain evidence="14 15">CSF55</strain>
    </source>
</reference>
<keyword evidence="8 11" id="KW-1133">Transmembrane helix</keyword>
<dbReference type="Proteomes" id="UP000030755">
    <property type="component" value="Unassembled WGS sequence"/>
</dbReference>
<evidence type="ECO:0000256" key="5">
    <source>
        <dbReference type="ARBA" id="ARBA00022692"/>
    </source>
</evidence>
<keyword evidence="10 11" id="KW-0472">Membrane</keyword>
<evidence type="ECO:0000259" key="13">
    <source>
        <dbReference type="PROSITE" id="PS50939"/>
    </source>
</evidence>
<evidence type="ECO:0008006" key="16">
    <source>
        <dbReference type="Google" id="ProtNLM"/>
    </source>
</evidence>
<organism evidence="14 15">
    <name type="scientific">Rozella allomycis (strain CSF55)</name>
    <dbReference type="NCBI Taxonomy" id="988480"/>
    <lineage>
        <taxon>Eukaryota</taxon>
        <taxon>Fungi</taxon>
        <taxon>Fungi incertae sedis</taxon>
        <taxon>Cryptomycota</taxon>
        <taxon>Cryptomycota incertae sedis</taxon>
        <taxon>Rozella</taxon>
    </lineage>
</organism>
<evidence type="ECO:0000259" key="12">
    <source>
        <dbReference type="PROSITE" id="PS50836"/>
    </source>
</evidence>
<feature type="transmembrane region" description="Helical" evidence="11">
    <location>
        <begin position="176"/>
        <end position="201"/>
    </location>
</feature>
<sequence length="452" mass="51444">MHFSWAGLAFGSSVTTPGTDVAAGWYDPQFNEIYITDRTVADNGTIVKDDVQNVKIQQSFYVDTPLLCITFTKPVKKQKPTDVDIPNKKITCTYLISDSAPIEPSNSNSVLPTPTVSNSFSVNFYETQNANVSNSPLTKPTLFIILHGSLMLFAWVFCSSAALFSARYLRRVGTKIWFPIHWSIVIVMGISTVAGLVFAFIRYPGDLGIDNPHAYLGLSIIGLFLIQIIIGVLIHFLWDPYRNSPPLRDKAHWIIGYILLLAALGNCAYGIYLMQEKYRLYFIIVGFIGLAINIGLIIYGEIVYDEDNHDDIIKKELKNERSSMYVAPKVGIMGKIKGMLGLDGKSNTSMKRKNSEMNINNQKNPNETYFQSGFDDSFRGRQEADYGNYSETVEGYDRKEATRRYEDYNSEYQDSYVDDRYKSRYDDSYTDYEKTFASSYRDKSSFPNRDRY</sequence>
<dbReference type="PROSITE" id="PS50939">
    <property type="entry name" value="CYTOCHROME_B561"/>
    <property type="match status" value="1"/>
</dbReference>
<keyword evidence="3" id="KW-0813">Transport</keyword>